<dbReference type="AlphaFoldDB" id="A0A2K0UMC2"/>
<reference evidence="1 2" key="1">
    <citation type="submission" date="2017-02" db="EMBL/GenBank/DDBJ databases">
        <title>Genomes of Trichoderma spp. with biocontrol activity.</title>
        <authorList>
            <person name="Gardiner D."/>
            <person name="Kazan K."/>
            <person name="Vos C."/>
            <person name="Harvey P."/>
        </authorList>
    </citation>
    <scope>NUCLEOTIDE SEQUENCE [LARGE SCALE GENOMIC DNA]</scope>
    <source>
        <strain evidence="1 2">Tr1</strain>
    </source>
</reference>
<evidence type="ECO:0000313" key="1">
    <source>
        <dbReference type="EMBL" id="PNP58904.1"/>
    </source>
</evidence>
<dbReference type="EMBL" id="MTYI01000016">
    <property type="protein sequence ID" value="PNP58904.1"/>
    <property type="molecule type" value="Genomic_DNA"/>
</dbReference>
<organism evidence="1 2">
    <name type="scientific">Trichoderma harzianum</name>
    <name type="common">Hypocrea lixii</name>
    <dbReference type="NCBI Taxonomy" id="5544"/>
    <lineage>
        <taxon>Eukaryota</taxon>
        <taxon>Fungi</taxon>
        <taxon>Dikarya</taxon>
        <taxon>Ascomycota</taxon>
        <taxon>Pezizomycotina</taxon>
        <taxon>Sordariomycetes</taxon>
        <taxon>Hypocreomycetidae</taxon>
        <taxon>Hypocreales</taxon>
        <taxon>Hypocreaceae</taxon>
        <taxon>Trichoderma</taxon>
    </lineage>
</organism>
<accession>A0A2K0UMC2</accession>
<evidence type="ECO:0008006" key="3">
    <source>
        <dbReference type="Google" id="ProtNLM"/>
    </source>
</evidence>
<proteinExistence type="predicted"/>
<protein>
    <recommendedName>
        <fullName evidence="3">GMP synthase</fullName>
    </recommendedName>
</protein>
<name>A0A2K0UMC2_TRIHA</name>
<dbReference type="OrthoDB" id="5206492at2759"/>
<gene>
    <name evidence="1" type="ORF">THARTR1_01152</name>
</gene>
<sequence>MAIDTNAEAPHNSFDTVLVLDFGSQTSHLILRRLRALNVYA</sequence>
<dbReference type="Proteomes" id="UP000236290">
    <property type="component" value="Unassembled WGS sequence"/>
</dbReference>
<comment type="caution">
    <text evidence="1">The sequence shown here is derived from an EMBL/GenBank/DDBJ whole genome shotgun (WGS) entry which is preliminary data.</text>
</comment>
<evidence type="ECO:0000313" key="2">
    <source>
        <dbReference type="Proteomes" id="UP000236290"/>
    </source>
</evidence>